<feature type="compositionally biased region" description="Low complexity" evidence="5">
    <location>
        <begin position="471"/>
        <end position="486"/>
    </location>
</feature>
<dbReference type="PRINTS" id="PR01036">
    <property type="entry name" value="TCRTETB"/>
</dbReference>
<comment type="subcellular location">
    <subcellularLocation>
        <location evidence="1">Cell membrane</location>
        <topology evidence="1">Multi-pass membrane protein</topology>
    </subcellularLocation>
</comment>
<evidence type="ECO:0000256" key="6">
    <source>
        <dbReference type="SAM" id="Phobius"/>
    </source>
</evidence>
<feature type="transmembrane region" description="Helical" evidence="6">
    <location>
        <begin position="238"/>
        <end position="259"/>
    </location>
</feature>
<dbReference type="PROSITE" id="PS50850">
    <property type="entry name" value="MFS"/>
    <property type="match status" value="1"/>
</dbReference>
<reference evidence="8 9" key="1">
    <citation type="journal article" date="2019" name="Int. J. Syst. Evol. Microbiol.">
        <title>The Global Catalogue of Microorganisms (GCM) 10K type strain sequencing project: providing services to taxonomists for standard genome sequencing and annotation.</title>
        <authorList>
            <consortium name="The Broad Institute Genomics Platform"/>
            <consortium name="The Broad Institute Genome Sequencing Center for Infectious Disease"/>
            <person name="Wu L."/>
            <person name="Ma J."/>
        </authorList>
    </citation>
    <scope>NUCLEOTIDE SEQUENCE [LARGE SCALE GENOMIC DNA]</scope>
    <source>
        <strain evidence="8 9">JCM 16014</strain>
    </source>
</reference>
<evidence type="ECO:0000256" key="3">
    <source>
        <dbReference type="ARBA" id="ARBA00022989"/>
    </source>
</evidence>
<feature type="transmembrane region" description="Helical" evidence="6">
    <location>
        <begin position="214"/>
        <end position="232"/>
    </location>
</feature>
<feature type="region of interest" description="Disordered" evidence="5">
    <location>
        <begin position="468"/>
        <end position="496"/>
    </location>
</feature>
<proteinExistence type="predicted"/>
<feature type="transmembrane region" description="Helical" evidence="6">
    <location>
        <begin position="345"/>
        <end position="364"/>
    </location>
</feature>
<gene>
    <name evidence="8" type="ORF">GCM10009839_19120</name>
</gene>
<feature type="transmembrane region" description="Helical" evidence="6">
    <location>
        <begin position="316"/>
        <end position="338"/>
    </location>
</feature>
<dbReference type="SUPFAM" id="SSF103473">
    <property type="entry name" value="MFS general substrate transporter"/>
    <property type="match status" value="2"/>
</dbReference>
<accession>A0ABN2TUV1</accession>
<evidence type="ECO:0000313" key="8">
    <source>
        <dbReference type="EMBL" id="GAA2022052.1"/>
    </source>
</evidence>
<dbReference type="Gene3D" id="1.20.1250.20">
    <property type="entry name" value="MFS general substrate transporter like domains"/>
    <property type="match status" value="1"/>
</dbReference>
<dbReference type="Proteomes" id="UP001500751">
    <property type="component" value="Unassembled WGS sequence"/>
</dbReference>
<dbReference type="EMBL" id="BAAAQN010000008">
    <property type="protein sequence ID" value="GAA2022052.1"/>
    <property type="molecule type" value="Genomic_DNA"/>
</dbReference>
<evidence type="ECO:0000256" key="4">
    <source>
        <dbReference type="ARBA" id="ARBA00023136"/>
    </source>
</evidence>
<feature type="transmembrane region" description="Helical" evidence="6">
    <location>
        <begin position="148"/>
        <end position="170"/>
    </location>
</feature>
<evidence type="ECO:0000259" key="7">
    <source>
        <dbReference type="PROSITE" id="PS50850"/>
    </source>
</evidence>
<feature type="transmembrane region" description="Helical" evidence="6">
    <location>
        <begin position="376"/>
        <end position="399"/>
    </location>
</feature>
<protein>
    <recommendedName>
        <fullName evidence="7">Major facilitator superfamily (MFS) profile domain-containing protein</fullName>
    </recommendedName>
</protein>
<evidence type="ECO:0000256" key="1">
    <source>
        <dbReference type="ARBA" id="ARBA00004651"/>
    </source>
</evidence>
<feature type="transmembrane region" description="Helical" evidence="6">
    <location>
        <begin position="57"/>
        <end position="77"/>
    </location>
</feature>
<feature type="transmembrane region" description="Helical" evidence="6">
    <location>
        <begin position="21"/>
        <end position="45"/>
    </location>
</feature>
<keyword evidence="4 6" id="KW-0472">Membrane</keyword>
<keyword evidence="9" id="KW-1185">Reference proteome</keyword>
<feature type="transmembrane region" description="Helical" evidence="6">
    <location>
        <begin position="114"/>
        <end position="136"/>
    </location>
</feature>
<sequence>MTTTSAEPDTVGAARSGRLMWAILGLVLLADAVDVIDATVTNIAAPTIAGDLHGGEGLIKWLGTAYMLAMGVLLVVGGRLGDKYGQRRLFLIGIGGFAAASLVAGVSPDAGLLIAARVAQGAFGALLTPQGMAIMVKSFSRDMLSKAFGLFGPVLGLASVAGPVLAGFLISADLFGLSWRPIFLINVVLGGVGLVVAVRILPRDGGERSTVVDGWGSGLLAATMVGLLYGLIDGSTNGWSAVPVVSIAAGVLFFAAFAYRQRTATHPLIKPSLLRNRGFTSGLIVGLVAFAAMAGLLYVLSLFLQEGLHASAQQASVALVPLTAGIIIAAFAAMGGLVAKLGRTLVFVGLAVVLAGCGWILALVDRSGTGVGLWALAPALFVTGVGMGLCFSTIFDVALGDTDPEEAGSASGSIGSIQQLSSAIGSAGITSIFFQAAHPGLGHAMKVSLIVVLVVTALSVPIVALMPSRKPAGPEAEPEAGPETGAVPVPEPEPAQ</sequence>
<dbReference type="Gene3D" id="1.20.1720.10">
    <property type="entry name" value="Multidrug resistance protein D"/>
    <property type="match status" value="1"/>
</dbReference>
<feature type="transmembrane region" description="Helical" evidence="6">
    <location>
        <begin position="279"/>
        <end position="304"/>
    </location>
</feature>
<dbReference type="RefSeq" id="WP_344665157.1">
    <property type="nucleotide sequence ID" value="NZ_BAAAQN010000008.1"/>
</dbReference>
<dbReference type="PANTHER" id="PTHR42718">
    <property type="entry name" value="MAJOR FACILITATOR SUPERFAMILY MULTIDRUG TRANSPORTER MFSC"/>
    <property type="match status" value="1"/>
</dbReference>
<comment type="caution">
    <text evidence="8">The sequence shown here is derived from an EMBL/GenBank/DDBJ whole genome shotgun (WGS) entry which is preliminary data.</text>
</comment>
<evidence type="ECO:0000256" key="2">
    <source>
        <dbReference type="ARBA" id="ARBA00022692"/>
    </source>
</evidence>
<dbReference type="PANTHER" id="PTHR42718:SF39">
    <property type="entry name" value="ACTINORHODIN TRANSPORTER-RELATED"/>
    <property type="match status" value="1"/>
</dbReference>
<evidence type="ECO:0000256" key="5">
    <source>
        <dbReference type="SAM" id="MobiDB-lite"/>
    </source>
</evidence>
<keyword evidence="2 6" id="KW-0812">Transmembrane</keyword>
<evidence type="ECO:0000313" key="9">
    <source>
        <dbReference type="Proteomes" id="UP001500751"/>
    </source>
</evidence>
<feature type="transmembrane region" description="Helical" evidence="6">
    <location>
        <begin position="444"/>
        <end position="465"/>
    </location>
</feature>
<dbReference type="InterPro" id="IPR011701">
    <property type="entry name" value="MFS"/>
</dbReference>
<feature type="domain" description="Major facilitator superfamily (MFS) profile" evidence="7">
    <location>
        <begin position="23"/>
        <end position="471"/>
    </location>
</feature>
<name>A0ABN2TUV1_9ACTN</name>
<keyword evidence="3 6" id="KW-1133">Transmembrane helix</keyword>
<organism evidence="8 9">
    <name type="scientific">Catenulispora yoronensis</name>
    <dbReference type="NCBI Taxonomy" id="450799"/>
    <lineage>
        <taxon>Bacteria</taxon>
        <taxon>Bacillati</taxon>
        <taxon>Actinomycetota</taxon>
        <taxon>Actinomycetes</taxon>
        <taxon>Catenulisporales</taxon>
        <taxon>Catenulisporaceae</taxon>
        <taxon>Catenulispora</taxon>
    </lineage>
</organism>
<feature type="transmembrane region" description="Helical" evidence="6">
    <location>
        <begin position="182"/>
        <end position="202"/>
    </location>
</feature>
<dbReference type="Pfam" id="PF07690">
    <property type="entry name" value="MFS_1"/>
    <property type="match status" value="1"/>
</dbReference>
<dbReference type="InterPro" id="IPR020846">
    <property type="entry name" value="MFS_dom"/>
</dbReference>
<feature type="transmembrane region" description="Helical" evidence="6">
    <location>
        <begin position="89"/>
        <end position="108"/>
    </location>
</feature>
<dbReference type="InterPro" id="IPR036259">
    <property type="entry name" value="MFS_trans_sf"/>
</dbReference>